<feature type="domain" description="Integral membrane bound transporter" evidence="6">
    <location>
        <begin position="243"/>
        <end position="369"/>
    </location>
</feature>
<proteinExistence type="predicted"/>
<evidence type="ECO:0000259" key="6">
    <source>
        <dbReference type="Pfam" id="PF13515"/>
    </source>
</evidence>
<dbReference type="Proteomes" id="UP001056386">
    <property type="component" value="Chromosome 1"/>
</dbReference>
<dbReference type="EMBL" id="CP065601">
    <property type="protein sequence ID" value="QPQ93028.1"/>
    <property type="molecule type" value="Genomic_DNA"/>
</dbReference>
<evidence type="ECO:0000256" key="4">
    <source>
        <dbReference type="ARBA" id="ARBA00023136"/>
    </source>
</evidence>
<feature type="transmembrane region" description="Helical" evidence="5">
    <location>
        <begin position="229"/>
        <end position="250"/>
    </location>
</feature>
<feature type="transmembrane region" description="Helical" evidence="5">
    <location>
        <begin position="24"/>
        <end position="43"/>
    </location>
</feature>
<accession>A0AAP9Y246</accession>
<feature type="transmembrane region" description="Helical" evidence="5">
    <location>
        <begin position="49"/>
        <end position="67"/>
    </location>
</feature>
<evidence type="ECO:0000256" key="3">
    <source>
        <dbReference type="ARBA" id="ARBA00022989"/>
    </source>
</evidence>
<feature type="transmembrane region" description="Helical" evidence="5">
    <location>
        <begin position="151"/>
        <end position="170"/>
    </location>
</feature>
<dbReference type="Proteomes" id="UP000594892">
    <property type="component" value="Chromosome 2"/>
</dbReference>
<evidence type="ECO:0000313" key="8">
    <source>
        <dbReference type="EMBL" id="USS47261.1"/>
    </source>
</evidence>
<feature type="transmembrane region" description="Helical" evidence="5">
    <location>
        <begin position="256"/>
        <end position="273"/>
    </location>
</feature>
<keyword evidence="4 5" id="KW-0472">Membrane</keyword>
<keyword evidence="3 5" id="KW-1133">Transmembrane helix</keyword>
<dbReference type="AlphaFoldDB" id="A0AAP9Y246"/>
<feature type="transmembrane region" description="Helical" evidence="5">
    <location>
        <begin position="306"/>
        <end position="324"/>
    </location>
</feature>
<feature type="transmembrane region" description="Helical" evidence="5">
    <location>
        <begin position="331"/>
        <end position="354"/>
    </location>
</feature>
<comment type="subcellular location">
    <subcellularLocation>
        <location evidence="1">Membrane</location>
        <topology evidence="1">Multi-pass membrane protein</topology>
    </subcellularLocation>
</comment>
<gene>
    <name evidence="7" type="ORF">I6H06_11985</name>
    <name evidence="8" type="ORF">NFI99_20595</name>
</gene>
<name>A0AAP9Y246_BURGL</name>
<evidence type="ECO:0000256" key="5">
    <source>
        <dbReference type="SAM" id="Phobius"/>
    </source>
</evidence>
<evidence type="ECO:0000313" key="10">
    <source>
        <dbReference type="Proteomes" id="UP001056386"/>
    </source>
</evidence>
<reference evidence="7 9" key="1">
    <citation type="submission" date="2020-12" db="EMBL/GenBank/DDBJ databases">
        <title>FDA dAtabase for Regulatory Grade micrObial Sequences (FDA-ARGOS): Supporting development and validation of Infectious Disease Dx tests.</title>
        <authorList>
            <person name="Minogue T."/>
            <person name="Wolcott M."/>
            <person name="Wasieloski L."/>
            <person name="Aguilar W."/>
            <person name="Moore D."/>
            <person name="Jaissle J."/>
            <person name="Tallon L."/>
            <person name="Sadzewicz L."/>
            <person name="Zhao X."/>
            <person name="Boylan J."/>
            <person name="Ott S."/>
            <person name="Bowen H."/>
            <person name="Vavikolanu K."/>
            <person name="Mehta A."/>
            <person name="Aluvathingal J."/>
            <person name="Nadendla S."/>
            <person name="Yan Y."/>
            <person name="Sichtig H."/>
        </authorList>
    </citation>
    <scope>NUCLEOTIDE SEQUENCE [LARGE SCALE GENOMIC DNA]</scope>
    <source>
        <strain evidence="7 9">FDAARGOS_949</strain>
    </source>
</reference>
<dbReference type="RefSeq" id="WP_050811412.1">
    <property type="nucleotide sequence ID" value="NZ_CP023203.1"/>
</dbReference>
<evidence type="ECO:0000256" key="2">
    <source>
        <dbReference type="ARBA" id="ARBA00022692"/>
    </source>
</evidence>
<keyword evidence="2 5" id="KW-0812">Transmembrane</keyword>
<keyword evidence="10" id="KW-1185">Reference proteome</keyword>
<feature type="transmembrane region" description="Helical" evidence="5">
    <location>
        <begin position="79"/>
        <end position="102"/>
    </location>
</feature>
<feature type="transmembrane region" description="Helical" evidence="5">
    <location>
        <begin position="280"/>
        <end position="300"/>
    </location>
</feature>
<dbReference type="Pfam" id="PF13515">
    <property type="entry name" value="FUSC_2"/>
    <property type="match status" value="1"/>
</dbReference>
<protein>
    <submittedName>
        <fullName evidence="7">FUSC family protein</fullName>
    </submittedName>
</protein>
<dbReference type="InterPro" id="IPR049453">
    <property type="entry name" value="Memb_transporter_dom"/>
</dbReference>
<feature type="transmembrane region" description="Helical" evidence="5">
    <location>
        <begin position="360"/>
        <end position="380"/>
    </location>
</feature>
<dbReference type="GO" id="GO:0016020">
    <property type="term" value="C:membrane"/>
    <property type="evidence" value="ECO:0007669"/>
    <property type="project" value="UniProtKB-SubCell"/>
</dbReference>
<organism evidence="7 9">
    <name type="scientific">Burkholderia glumae</name>
    <name type="common">Pseudomonas glumae</name>
    <dbReference type="NCBI Taxonomy" id="337"/>
    <lineage>
        <taxon>Bacteria</taxon>
        <taxon>Pseudomonadati</taxon>
        <taxon>Pseudomonadota</taxon>
        <taxon>Betaproteobacteria</taxon>
        <taxon>Burkholderiales</taxon>
        <taxon>Burkholderiaceae</taxon>
        <taxon>Burkholderia</taxon>
    </lineage>
</organism>
<evidence type="ECO:0000313" key="9">
    <source>
        <dbReference type="Proteomes" id="UP000594892"/>
    </source>
</evidence>
<evidence type="ECO:0000256" key="1">
    <source>
        <dbReference type="ARBA" id="ARBA00004141"/>
    </source>
</evidence>
<reference evidence="8" key="2">
    <citation type="submission" date="2022-06" db="EMBL/GenBank/DDBJ databases">
        <title>Draft genome sequence of Burkholderia glumae strain GR20004 isolated from rice panicle showing bacterial panicle blight.</title>
        <authorList>
            <person name="Choi S.Y."/>
            <person name="Lee Y.H."/>
        </authorList>
    </citation>
    <scope>NUCLEOTIDE SEQUENCE</scope>
    <source>
        <strain evidence="8">GR20004</strain>
    </source>
</reference>
<sequence>MIAACSRAISRVRTHDPAFARLRVALRSTLASLLTAVIGILAGLPHHDAPTMAAPGALFAMIAPLFLREARCSSWFVSLAMLGACAGTAFAAAAAVAAQPALRGAGSLLAVFIGVLCQSLGTRAVGAATLTLVCFYLGLYLHPAGQRRLDMLAVMAVAPVVVAFVGRVVIPAERAEAPPPAFARTLPHGVAAAKAWAAAALRCAADLLLSGRPGDRPLAERLAHRLHRLAWRPALAATLAALLAMLAGNAMSEERSMWAVISTFVVFLGTTSYQGTRERILKRLAGTLAGAAASVLLITACGHQPWLLAAAIIGSVFGWAYYILHAYARGVFFITMLVGLLYGQLGFAIVPLARLRIEEVLAGCLISLAMALLLMPSAGAPARLAPRSR</sequence>
<evidence type="ECO:0000313" key="7">
    <source>
        <dbReference type="EMBL" id="QPQ93028.1"/>
    </source>
</evidence>
<dbReference type="EMBL" id="CP099587">
    <property type="protein sequence ID" value="USS47261.1"/>
    <property type="molecule type" value="Genomic_DNA"/>
</dbReference>
<feature type="transmembrane region" description="Helical" evidence="5">
    <location>
        <begin position="108"/>
        <end position="139"/>
    </location>
</feature>